<dbReference type="RefSeq" id="WP_237360588.1">
    <property type="nucleotide sequence ID" value="NZ_CAKLDM010000001.1"/>
</dbReference>
<keyword evidence="2 5" id="KW-0812">Transmembrane</keyword>
<evidence type="ECO:0000256" key="4">
    <source>
        <dbReference type="ARBA" id="ARBA00023136"/>
    </source>
</evidence>
<evidence type="ECO:0000313" key="7">
    <source>
        <dbReference type="EMBL" id="CAH0537690.1"/>
    </source>
</evidence>
<dbReference type="Proteomes" id="UP000838748">
    <property type="component" value="Unassembled WGS sequence"/>
</dbReference>
<feature type="transmembrane region" description="Helical" evidence="5">
    <location>
        <begin position="169"/>
        <end position="188"/>
    </location>
</feature>
<dbReference type="PANTHER" id="PTHR32322:SF9">
    <property type="entry name" value="AMINO-ACID METABOLITE EFFLUX PUMP-RELATED"/>
    <property type="match status" value="1"/>
</dbReference>
<dbReference type="InterPro" id="IPR050638">
    <property type="entry name" value="AA-Vitamin_Transporters"/>
</dbReference>
<sequence length="292" mass="32118">MSRKDLLLVMFVMIIWGVNFSMIKLGLTEVNPLILTAIRFALAVIPVVFFIPKPDVNWSYIISYGLVFGFGVWGLASWSIEVGLSSGMSSVLLQVNVLIALFVGVFYLKEELSKLKRVGATIASLALVMTIIYAQGNITAIGLFLILLSACAWAASSLIVKRSKTKQVFVFNVWGIMFAPIPLIMLAVSLNGVGVISETIQNWHWQSTASVCFQAYPTTLFGYWIWNKLLIKYPFSTVAPSVLLVPVFALISGYIVFDETLSSLQMVTSTLFFVGIGLILSKGKSNMKVSES</sequence>
<evidence type="ECO:0000259" key="6">
    <source>
        <dbReference type="Pfam" id="PF00892"/>
    </source>
</evidence>
<gene>
    <name evidence="7" type="primary">eamA</name>
    <name evidence="7" type="ORF">VMF7928_01242</name>
</gene>
<keyword evidence="8" id="KW-1185">Reference proteome</keyword>
<evidence type="ECO:0000256" key="2">
    <source>
        <dbReference type="ARBA" id="ARBA00022692"/>
    </source>
</evidence>
<dbReference type="InterPro" id="IPR000620">
    <property type="entry name" value="EamA_dom"/>
</dbReference>
<feature type="transmembrane region" description="Helical" evidence="5">
    <location>
        <begin position="58"/>
        <end position="76"/>
    </location>
</feature>
<protein>
    <submittedName>
        <fullName evidence="7">Amino-acid metabolite efflux pump</fullName>
    </submittedName>
</protein>
<keyword evidence="4 5" id="KW-0472">Membrane</keyword>
<feature type="transmembrane region" description="Helical" evidence="5">
    <location>
        <begin position="208"/>
        <end position="226"/>
    </location>
</feature>
<organism evidence="7 8">
    <name type="scientific">Vibrio marisflavi CECT 7928</name>
    <dbReference type="NCBI Taxonomy" id="634439"/>
    <lineage>
        <taxon>Bacteria</taxon>
        <taxon>Pseudomonadati</taxon>
        <taxon>Pseudomonadota</taxon>
        <taxon>Gammaproteobacteria</taxon>
        <taxon>Vibrionales</taxon>
        <taxon>Vibrionaceae</taxon>
        <taxon>Vibrio</taxon>
    </lineage>
</organism>
<comment type="caution">
    <text evidence="7">The sequence shown here is derived from an EMBL/GenBank/DDBJ whole genome shotgun (WGS) entry which is preliminary data.</text>
</comment>
<dbReference type="SUPFAM" id="SSF103481">
    <property type="entry name" value="Multidrug resistance efflux transporter EmrE"/>
    <property type="match status" value="2"/>
</dbReference>
<feature type="domain" description="EamA" evidence="6">
    <location>
        <begin position="6"/>
        <end position="131"/>
    </location>
</feature>
<reference evidence="7" key="1">
    <citation type="submission" date="2021-11" db="EMBL/GenBank/DDBJ databases">
        <authorList>
            <person name="Rodrigo-Torres L."/>
            <person name="Arahal R. D."/>
            <person name="Lucena T."/>
        </authorList>
    </citation>
    <scope>NUCLEOTIDE SEQUENCE</scope>
    <source>
        <strain evidence="7">CECT 7928</strain>
    </source>
</reference>
<feature type="transmembrane region" description="Helical" evidence="5">
    <location>
        <begin position="238"/>
        <end position="257"/>
    </location>
</feature>
<accession>A0ABN8E0A8</accession>
<feature type="transmembrane region" description="Helical" evidence="5">
    <location>
        <begin position="7"/>
        <end position="27"/>
    </location>
</feature>
<keyword evidence="3 5" id="KW-1133">Transmembrane helix</keyword>
<dbReference type="InterPro" id="IPR037185">
    <property type="entry name" value="EmrE-like"/>
</dbReference>
<evidence type="ECO:0000256" key="1">
    <source>
        <dbReference type="ARBA" id="ARBA00004141"/>
    </source>
</evidence>
<evidence type="ECO:0000313" key="8">
    <source>
        <dbReference type="Proteomes" id="UP000838748"/>
    </source>
</evidence>
<dbReference type="PANTHER" id="PTHR32322">
    <property type="entry name" value="INNER MEMBRANE TRANSPORTER"/>
    <property type="match status" value="1"/>
</dbReference>
<feature type="transmembrane region" description="Helical" evidence="5">
    <location>
        <begin position="140"/>
        <end position="160"/>
    </location>
</feature>
<dbReference type="EMBL" id="CAKLDM010000001">
    <property type="protein sequence ID" value="CAH0537690.1"/>
    <property type="molecule type" value="Genomic_DNA"/>
</dbReference>
<dbReference type="Pfam" id="PF00892">
    <property type="entry name" value="EamA"/>
    <property type="match status" value="2"/>
</dbReference>
<feature type="transmembrane region" description="Helical" evidence="5">
    <location>
        <begin position="88"/>
        <end position="108"/>
    </location>
</feature>
<feature type="transmembrane region" description="Helical" evidence="5">
    <location>
        <begin position="115"/>
        <end position="134"/>
    </location>
</feature>
<comment type="subcellular location">
    <subcellularLocation>
        <location evidence="1">Membrane</location>
        <topology evidence="1">Multi-pass membrane protein</topology>
    </subcellularLocation>
</comment>
<name>A0ABN8E0A8_9VIBR</name>
<feature type="domain" description="EamA" evidence="6">
    <location>
        <begin position="141"/>
        <end position="280"/>
    </location>
</feature>
<feature type="transmembrane region" description="Helical" evidence="5">
    <location>
        <begin position="33"/>
        <end position="51"/>
    </location>
</feature>
<proteinExistence type="predicted"/>
<evidence type="ECO:0000256" key="5">
    <source>
        <dbReference type="SAM" id="Phobius"/>
    </source>
</evidence>
<feature type="transmembrane region" description="Helical" evidence="5">
    <location>
        <begin position="263"/>
        <end position="280"/>
    </location>
</feature>
<evidence type="ECO:0000256" key="3">
    <source>
        <dbReference type="ARBA" id="ARBA00022989"/>
    </source>
</evidence>